<gene>
    <name evidence="1" type="ORF">CMV_013330</name>
</gene>
<sequence>VQSDHYEVVADLVQTSFLFSIPMDGPMSFSTPHVSVQWSLRFEFFTTPKNVDWTRYEHPLLIGGRDKMRNSSLWIHCGCIIERIRFLHDTGRPNQLKYKCLSQISAHEAQKLFSIFGQMSIEMYDWQFIIALLSAACMSCPIDVFHIHT</sequence>
<name>A0A8J4VV25_9ROSI</name>
<protein>
    <submittedName>
        <fullName evidence="1">Uncharacterized protein</fullName>
    </submittedName>
</protein>
<evidence type="ECO:0000313" key="2">
    <source>
        <dbReference type="Proteomes" id="UP000737018"/>
    </source>
</evidence>
<keyword evidence="2" id="KW-1185">Reference proteome</keyword>
<dbReference type="EMBL" id="JRKL02001771">
    <property type="protein sequence ID" value="KAF3962114.1"/>
    <property type="molecule type" value="Genomic_DNA"/>
</dbReference>
<comment type="caution">
    <text evidence="1">The sequence shown here is derived from an EMBL/GenBank/DDBJ whole genome shotgun (WGS) entry which is preliminary data.</text>
</comment>
<accession>A0A8J4VV25</accession>
<evidence type="ECO:0000313" key="1">
    <source>
        <dbReference type="EMBL" id="KAF3962114.1"/>
    </source>
</evidence>
<dbReference type="InterPro" id="IPR014848">
    <property type="entry name" value="Rgp1"/>
</dbReference>
<organism evidence="1 2">
    <name type="scientific">Castanea mollissima</name>
    <name type="common">Chinese chestnut</name>
    <dbReference type="NCBI Taxonomy" id="60419"/>
    <lineage>
        <taxon>Eukaryota</taxon>
        <taxon>Viridiplantae</taxon>
        <taxon>Streptophyta</taxon>
        <taxon>Embryophyta</taxon>
        <taxon>Tracheophyta</taxon>
        <taxon>Spermatophyta</taxon>
        <taxon>Magnoliopsida</taxon>
        <taxon>eudicotyledons</taxon>
        <taxon>Gunneridae</taxon>
        <taxon>Pentapetalae</taxon>
        <taxon>rosids</taxon>
        <taxon>fabids</taxon>
        <taxon>Fagales</taxon>
        <taxon>Fagaceae</taxon>
        <taxon>Castanea</taxon>
    </lineage>
</organism>
<dbReference type="PANTHER" id="PTHR12507">
    <property type="entry name" value="REDUCED GROWTH PHENOTYPE 1 RGP1, YEAST -RELATED"/>
    <property type="match status" value="1"/>
</dbReference>
<proteinExistence type="predicted"/>
<dbReference type="Proteomes" id="UP000737018">
    <property type="component" value="Unassembled WGS sequence"/>
</dbReference>
<dbReference type="AlphaFoldDB" id="A0A8J4VV25"/>
<reference evidence="1" key="1">
    <citation type="submission" date="2020-03" db="EMBL/GenBank/DDBJ databases">
        <title>Castanea mollissima Vanexum genome sequencing.</title>
        <authorList>
            <person name="Staton M."/>
        </authorList>
    </citation>
    <scope>NUCLEOTIDE SEQUENCE</scope>
    <source>
        <tissue evidence="1">Leaf</tissue>
    </source>
</reference>
<feature type="non-terminal residue" evidence="1">
    <location>
        <position position="1"/>
    </location>
</feature>
<dbReference type="OrthoDB" id="1918at2759"/>